<dbReference type="EMBL" id="BK032878">
    <property type="protein sequence ID" value="DAF65393.1"/>
    <property type="molecule type" value="Genomic_DNA"/>
</dbReference>
<reference evidence="1" key="1">
    <citation type="journal article" date="2021" name="Proc. Natl. Acad. Sci. U.S.A.">
        <title>A Catalog of Tens of Thousands of Viruses from Human Metagenomes Reveals Hidden Associations with Chronic Diseases.</title>
        <authorList>
            <person name="Tisza M.J."/>
            <person name="Buck C.B."/>
        </authorList>
    </citation>
    <scope>NUCLEOTIDE SEQUENCE</scope>
    <source>
        <strain evidence="1">CtbbV81</strain>
    </source>
</reference>
<evidence type="ECO:0000313" key="1">
    <source>
        <dbReference type="EMBL" id="DAF65393.1"/>
    </source>
</evidence>
<name>A0A8S5TQH5_9CAUD</name>
<protein>
    <submittedName>
        <fullName evidence="1">Transcription initiation factor IIE, alpha FINGER, Transcription</fullName>
    </submittedName>
</protein>
<organism evidence="1">
    <name type="scientific">Siphoviridae sp. ctbbV81</name>
    <dbReference type="NCBI Taxonomy" id="2827900"/>
    <lineage>
        <taxon>Viruses</taxon>
        <taxon>Duplodnaviria</taxon>
        <taxon>Heunggongvirae</taxon>
        <taxon>Uroviricota</taxon>
        <taxon>Caudoviricetes</taxon>
    </lineage>
</organism>
<proteinExistence type="predicted"/>
<accession>A0A8S5TQH5</accession>
<sequence>MPDEAQGGKREMIKILKPGTLKEATCNKCGAVLSYDESEDVKDENIDMPSGFGYKRKYIICPQCKNKIILSSTR</sequence>